<evidence type="ECO:0000256" key="7">
    <source>
        <dbReference type="ARBA" id="ARBA00023002"/>
    </source>
</evidence>
<dbReference type="STRING" id="1513793.SAMN06296036_11021"/>
<feature type="binding site" evidence="8">
    <location>
        <position position="276"/>
    </location>
    <ligand>
        <name>Zn(2+)</name>
        <dbReference type="ChEBI" id="CHEBI:29105"/>
    </ligand>
</feature>
<gene>
    <name evidence="10" type="ORF">SAMN06296036_11021</name>
</gene>
<evidence type="ECO:0000256" key="3">
    <source>
        <dbReference type="ARBA" id="ARBA00022603"/>
    </source>
</evidence>
<keyword evidence="8" id="KW-0479">Metal-binding</keyword>
<dbReference type="CDD" id="cd00537">
    <property type="entry name" value="MTHFR"/>
    <property type="match status" value="1"/>
</dbReference>
<accession>A0A1Y6C1W8</accession>
<dbReference type="OrthoDB" id="9803687at2"/>
<feature type="domain" description="Hcy-binding" evidence="9">
    <location>
        <begin position="5"/>
        <end position="291"/>
    </location>
</feature>
<dbReference type="Gene3D" id="3.20.20.220">
    <property type="match status" value="1"/>
</dbReference>
<dbReference type="GO" id="GO:0004489">
    <property type="term" value="F:methylenetetrahydrofolate reductase [NAD(P)H] activity"/>
    <property type="evidence" value="ECO:0007669"/>
    <property type="project" value="InterPro"/>
</dbReference>
<dbReference type="NCBIfam" id="NF006396">
    <property type="entry name" value="PRK08645.1"/>
    <property type="match status" value="1"/>
</dbReference>
<dbReference type="AlphaFoldDB" id="A0A1Y6C1W8"/>
<comment type="cofactor">
    <cofactor evidence="8">
        <name>Zn(2+)</name>
        <dbReference type="ChEBI" id="CHEBI:29105"/>
    </cofactor>
</comment>
<evidence type="ECO:0000256" key="4">
    <source>
        <dbReference type="ARBA" id="ARBA00022630"/>
    </source>
</evidence>
<protein>
    <submittedName>
        <fullName evidence="10">Homocysteine S-methyltransferase</fullName>
    </submittedName>
</protein>
<feature type="binding site" evidence="8">
    <location>
        <position position="211"/>
    </location>
    <ligand>
        <name>Zn(2+)</name>
        <dbReference type="ChEBI" id="CHEBI:29105"/>
    </ligand>
</feature>
<dbReference type="PANTHER" id="PTHR11103">
    <property type="entry name" value="SLR1189 PROTEIN"/>
    <property type="match status" value="1"/>
</dbReference>
<evidence type="ECO:0000256" key="2">
    <source>
        <dbReference type="ARBA" id="ARBA00004777"/>
    </source>
</evidence>
<dbReference type="InterPro" id="IPR029041">
    <property type="entry name" value="FAD-linked_oxidoreductase-like"/>
</dbReference>
<dbReference type="PROSITE" id="PS50970">
    <property type="entry name" value="HCY"/>
    <property type="match status" value="1"/>
</dbReference>
<reference evidence="11" key="1">
    <citation type="submission" date="2017-04" db="EMBL/GenBank/DDBJ databases">
        <authorList>
            <person name="Varghese N."/>
            <person name="Submissions S."/>
        </authorList>
    </citation>
    <scope>NUCLEOTIDE SEQUENCE [LARGE SCALE GENOMIC DNA]</scope>
    <source>
        <strain evidence="11">RKEM611</strain>
    </source>
</reference>
<keyword evidence="5 8" id="KW-0808">Transferase</keyword>
<dbReference type="InterPro" id="IPR036589">
    <property type="entry name" value="HCY_dom_sf"/>
</dbReference>
<dbReference type="GO" id="GO:0032259">
    <property type="term" value="P:methylation"/>
    <property type="evidence" value="ECO:0007669"/>
    <property type="project" value="UniProtKB-KW"/>
</dbReference>
<evidence type="ECO:0000256" key="8">
    <source>
        <dbReference type="PROSITE-ProRule" id="PRU00333"/>
    </source>
</evidence>
<dbReference type="UniPathway" id="UPA00193"/>
<name>A0A1Y6C1W8_9BACT</name>
<evidence type="ECO:0000256" key="5">
    <source>
        <dbReference type="ARBA" id="ARBA00022679"/>
    </source>
</evidence>
<proteinExistence type="predicted"/>
<keyword evidence="3 8" id="KW-0489">Methyltransferase</keyword>
<evidence type="ECO:0000313" key="10">
    <source>
        <dbReference type="EMBL" id="SMF32285.1"/>
    </source>
</evidence>
<dbReference type="Pfam" id="PF02574">
    <property type="entry name" value="S-methyl_trans"/>
    <property type="match status" value="1"/>
</dbReference>
<keyword evidence="6" id="KW-0274">FAD</keyword>
<evidence type="ECO:0000256" key="6">
    <source>
        <dbReference type="ARBA" id="ARBA00022827"/>
    </source>
</evidence>
<dbReference type="InterPro" id="IPR003726">
    <property type="entry name" value="HCY_dom"/>
</dbReference>
<organism evidence="10 11">
    <name type="scientific">Pseudobacteriovorax antillogorgiicola</name>
    <dbReference type="NCBI Taxonomy" id="1513793"/>
    <lineage>
        <taxon>Bacteria</taxon>
        <taxon>Pseudomonadati</taxon>
        <taxon>Bdellovibrionota</taxon>
        <taxon>Oligoflexia</taxon>
        <taxon>Oligoflexales</taxon>
        <taxon>Pseudobacteriovoracaceae</taxon>
        <taxon>Pseudobacteriovorax</taxon>
    </lineage>
</organism>
<dbReference type="GO" id="GO:0035999">
    <property type="term" value="P:tetrahydrofolate interconversion"/>
    <property type="evidence" value="ECO:0007669"/>
    <property type="project" value="UniProtKB-UniPathway"/>
</dbReference>
<dbReference type="Gene3D" id="3.20.20.330">
    <property type="entry name" value="Homocysteine-binding-like domain"/>
    <property type="match status" value="1"/>
</dbReference>
<sequence length="625" mass="68285">MSARLSFTEVLSQKIALLFDGATGTELYNRGLFINRCFEEANLSNPNLIRELHEDYVKAGAQVLSTNSWGANSFKLRTHNLHDKTYEINKKAASIAREAIGPDGYVAGSVGPLGVRIEPWGPTSFEEAKNSFKEQIKGLVDGGVDVISLETFGDISELQQAILASRELNPKMPVIAMITINPEGQMPVGTPAEWAIKKITEWGVDALGFNCSVGPQPIMSAVKKIQNTTRCPIVVQPNAGLPKQVDGRTIYMCTPEYMAEFTKHFLEAGVQFVGGCCGTSPQHIKSMAQAFRHQKAMRHSEGDLSPEFSSIEHTSSGDICAEGCERVPLEKKSKWAQKIANGQMVSSVELLPPSSVLPDKILERSKQLKDAGVDAINIPDGPRASARMSAILTSVMIEQKVGIETVLHYTCRDRNLLGMQSDMMGAHAIGLRNMLLVTGDPPKLGNYPDATGVFDIDAIGLTNMVHRLNGGLDLGGRPIGEPTALTIGVGVNPVHRDFDYEMKRFKYKVEAGAEWAITQPVFDLRALYKFIDHIEKENIKIPIIAGIWPLLSFRNAQFMNNEVPGVVIPDEIMKRMAEPQSPEDAKKVGVEIAHTMVEELGDSVQGIQVSAPFGRADLALKVLGK</sequence>
<dbReference type="EMBL" id="FWZT01000010">
    <property type="protein sequence ID" value="SMF32285.1"/>
    <property type="molecule type" value="Genomic_DNA"/>
</dbReference>
<dbReference type="RefSeq" id="WP_132320681.1">
    <property type="nucleotide sequence ID" value="NZ_FWZT01000010.1"/>
</dbReference>
<evidence type="ECO:0000259" key="9">
    <source>
        <dbReference type="PROSITE" id="PS50970"/>
    </source>
</evidence>
<dbReference type="GO" id="GO:0006555">
    <property type="term" value="P:methionine metabolic process"/>
    <property type="evidence" value="ECO:0007669"/>
    <property type="project" value="InterPro"/>
</dbReference>
<keyword evidence="8" id="KW-0862">Zinc</keyword>
<dbReference type="SUPFAM" id="SSF82282">
    <property type="entry name" value="Homocysteine S-methyltransferase"/>
    <property type="match status" value="1"/>
</dbReference>
<keyword evidence="4" id="KW-0285">Flavoprotein</keyword>
<dbReference type="SUPFAM" id="SSF51730">
    <property type="entry name" value="FAD-linked oxidoreductase"/>
    <property type="match status" value="1"/>
</dbReference>
<dbReference type="Pfam" id="PF02219">
    <property type="entry name" value="MTHFR"/>
    <property type="match status" value="1"/>
</dbReference>
<keyword evidence="11" id="KW-1185">Reference proteome</keyword>
<dbReference type="GO" id="GO:0046872">
    <property type="term" value="F:metal ion binding"/>
    <property type="evidence" value="ECO:0007669"/>
    <property type="project" value="UniProtKB-KW"/>
</dbReference>
<comment type="pathway">
    <text evidence="2">One-carbon metabolism; tetrahydrofolate interconversion.</text>
</comment>
<dbReference type="GO" id="GO:0008168">
    <property type="term" value="F:methyltransferase activity"/>
    <property type="evidence" value="ECO:0007669"/>
    <property type="project" value="UniProtKB-UniRule"/>
</dbReference>
<evidence type="ECO:0000256" key="1">
    <source>
        <dbReference type="ARBA" id="ARBA00001974"/>
    </source>
</evidence>
<dbReference type="InterPro" id="IPR003171">
    <property type="entry name" value="Mehydrof_redctse-like"/>
</dbReference>
<keyword evidence="7" id="KW-0560">Oxidoreductase</keyword>
<evidence type="ECO:0000313" key="11">
    <source>
        <dbReference type="Proteomes" id="UP000192907"/>
    </source>
</evidence>
<comment type="cofactor">
    <cofactor evidence="1">
        <name>FAD</name>
        <dbReference type="ChEBI" id="CHEBI:57692"/>
    </cofactor>
</comment>
<feature type="binding site" evidence="8">
    <location>
        <position position="277"/>
    </location>
    <ligand>
        <name>Zn(2+)</name>
        <dbReference type="ChEBI" id="CHEBI:29105"/>
    </ligand>
</feature>
<dbReference type="Proteomes" id="UP000192907">
    <property type="component" value="Unassembled WGS sequence"/>
</dbReference>
<dbReference type="PANTHER" id="PTHR11103:SF18">
    <property type="entry name" value="SLR1189 PROTEIN"/>
    <property type="match status" value="1"/>
</dbReference>